<evidence type="ECO:0000256" key="1">
    <source>
        <dbReference type="ARBA" id="ARBA00022741"/>
    </source>
</evidence>
<protein>
    <submittedName>
        <fullName evidence="4">3777_t:CDS:1</fullName>
    </submittedName>
</protein>
<dbReference type="PANTHER" id="PTHR27001:SF931">
    <property type="entry name" value="OS11G0664100 PROTEIN"/>
    <property type="match status" value="1"/>
</dbReference>
<dbReference type="PANTHER" id="PTHR27001">
    <property type="entry name" value="OS01G0253100 PROTEIN"/>
    <property type="match status" value="1"/>
</dbReference>
<feature type="domain" description="Protein kinase" evidence="3">
    <location>
        <begin position="25"/>
        <end position="209"/>
    </location>
</feature>
<reference evidence="4" key="1">
    <citation type="submission" date="2022-08" db="EMBL/GenBank/DDBJ databases">
        <authorList>
            <person name="Kallberg Y."/>
            <person name="Tangrot J."/>
            <person name="Rosling A."/>
        </authorList>
    </citation>
    <scope>NUCLEOTIDE SEQUENCE</scope>
    <source>
        <strain evidence="4">Wild A</strain>
    </source>
</reference>
<dbReference type="Pfam" id="PF07714">
    <property type="entry name" value="PK_Tyr_Ser-Thr"/>
    <property type="match status" value="1"/>
</dbReference>
<comment type="caution">
    <text evidence="4">The sequence shown here is derived from an EMBL/GenBank/DDBJ whole genome shotgun (WGS) entry which is preliminary data.</text>
</comment>
<dbReference type="AlphaFoldDB" id="A0A9W4T3E4"/>
<dbReference type="OrthoDB" id="2397852at2759"/>
<keyword evidence="1" id="KW-0547">Nucleotide-binding</keyword>
<evidence type="ECO:0000313" key="5">
    <source>
        <dbReference type="Proteomes" id="UP001153678"/>
    </source>
</evidence>
<sequence>MDAISDRCFDCGNKQNTQLNATANVDYLEYIDFDQFEFVEKINKGPMKVALKRLNNSQNISKSYLKQLNNYQHCLYKSFDNFFGITKEPTSNYMLIMKYYEYYENRDLYSFLDETQGILYWKDIVEMLWSIFQVITNYYEKGLIHGNLHRGNILVEVKQGSFENIDIEPYLIDRIDETNKVYGVSYIASEILQGKPVTETSDIYSFGVI</sequence>
<name>A0A9W4T3E4_9GLOM</name>
<dbReference type="Gene3D" id="1.10.510.10">
    <property type="entry name" value="Transferase(Phosphotransferase) domain 1"/>
    <property type="match status" value="1"/>
</dbReference>
<gene>
    <name evidence="4" type="ORF">FWILDA_LOCUS14849</name>
</gene>
<dbReference type="GO" id="GO:0005524">
    <property type="term" value="F:ATP binding"/>
    <property type="evidence" value="ECO:0007669"/>
    <property type="project" value="UniProtKB-KW"/>
</dbReference>
<evidence type="ECO:0000256" key="2">
    <source>
        <dbReference type="ARBA" id="ARBA00022840"/>
    </source>
</evidence>
<dbReference type="EMBL" id="CAMKVN010006999">
    <property type="protein sequence ID" value="CAI2190985.1"/>
    <property type="molecule type" value="Genomic_DNA"/>
</dbReference>
<organism evidence="4 5">
    <name type="scientific">Funneliformis geosporum</name>
    <dbReference type="NCBI Taxonomy" id="1117311"/>
    <lineage>
        <taxon>Eukaryota</taxon>
        <taxon>Fungi</taxon>
        <taxon>Fungi incertae sedis</taxon>
        <taxon>Mucoromycota</taxon>
        <taxon>Glomeromycotina</taxon>
        <taxon>Glomeromycetes</taxon>
        <taxon>Glomerales</taxon>
        <taxon>Glomeraceae</taxon>
        <taxon>Funneliformis</taxon>
    </lineage>
</organism>
<evidence type="ECO:0000313" key="4">
    <source>
        <dbReference type="EMBL" id="CAI2190985.1"/>
    </source>
</evidence>
<dbReference type="GO" id="GO:0004672">
    <property type="term" value="F:protein kinase activity"/>
    <property type="evidence" value="ECO:0007669"/>
    <property type="project" value="InterPro"/>
</dbReference>
<dbReference type="InterPro" id="IPR011009">
    <property type="entry name" value="Kinase-like_dom_sf"/>
</dbReference>
<keyword evidence="2" id="KW-0067">ATP-binding</keyword>
<dbReference type="PROSITE" id="PS50011">
    <property type="entry name" value="PROTEIN_KINASE_DOM"/>
    <property type="match status" value="1"/>
</dbReference>
<dbReference type="GO" id="GO:0005886">
    <property type="term" value="C:plasma membrane"/>
    <property type="evidence" value="ECO:0007669"/>
    <property type="project" value="TreeGrafter"/>
</dbReference>
<feature type="non-terminal residue" evidence="4">
    <location>
        <position position="209"/>
    </location>
</feature>
<dbReference type="InterPro" id="IPR000719">
    <property type="entry name" value="Prot_kinase_dom"/>
</dbReference>
<dbReference type="Proteomes" id="UP001153678">
    <property type="component" value="Unassembled WGS sequence"/>
</dbReference>
<keyword evidence="5" id="KW-1185">Reference proteome</keyword>
<dbReference type="SUPFAM" id="SSF56112">
    <property type="entry name" value="Protein kinase-like (PK-like)"/>
    <property type="match status" value="1"/>
</dbReference>
<accession>A0A9W4T3E4</accession>
<proteinExistence type="predicted"/>
<dbReference type="InterPro" id="IPR001245">
    <property type="entry name" value="Ser-Thr/Tyr_kinase_cat_dom"/>
</dbReference>
<evidence type="ECO:0000259" key="3">
    <source>
        <dbReference type="PROSITE" id="PS50011"/>
    </source>
</evidence>